<proteinExistence type="predicted"/>
<evidence type="ECO:0000313" key="3">
    <source>
        <dbReference type="Proteomes" id="UP000325598"/>
    </source>
</evidence>
<dbReference type="SUPFAM" id="SSF140453">
    <property type="entry name" value="EsxAB dimer-like"/>
    <property type="match status" value="1"/>
</dbReference>
<organism evidence="2 3">
    <name type="scientific">Streptomyces angustmyceticus</name>
    <dbReference type="NCBI Taxonomy" id="285578"/>
    <lineage>
        <taxon>Bacteria</taxon>
        <taxon>Bacillati</taxon>
        <taxon>Actinomycetota</taxon>
        <taxon>Actinomycetes</taxon>
        <taxon>Kitasatosporales</taxon>
        <taxon>Streptomycetaceae</taxon>
        <taxon>Streptomyces</taxon>
    </lineage>
</organism>
<gene>
    <name evidence="2" type="ORF">San01_37360</name>
</gene>
<evidence type="ECO:0008006" key="4">
    <source>
        <dbReference type="Google" id="ProtNLM"/>
    </source>
</evidence>
<name>A0A5J4LI70_9ACTN</name>
<dbReference type="AlphaFoldDB" id="A0A5J4LI70"/>
<feature type="coiled-coil region" evidence="1">
    <location>
        <begin position="153"/>
        <end position="180"/>
    </location>
</feature>
<protein>
    <recommendedName>
        <fullName evidence="4">WXG100 family type VII secretion target</fullName>
    </recommendedName>
</protein>
<evidence type="ECO:0000256" key="1">
    <source>
        <dbReference type="SAM" id="Coils"/>
    </source>
</evidence>
<evidence type="ECO:0000313" key="2">
    <source>
        <dbReference type="EMBL" id="GES31249.1"/>
    </source>
</evidence>
<dbReference type="Proteomes" id="UP000325598">
    <property type="component" value="Unassembled WGS sequence"/>
</dbReference>
<dbReference type="InterPro" id="IPR036689">
    <property type="entry name" value="ESAT-6-like_sf"/>
</dbReference>
<dbReference type="EMBL" id="BLAG01000010">
    <property type="protein sequence ID" value="GES31249.1"/>
    <property type="molecule type" value="Genomic_DNA"/>
</dbReference>
<reference evidence="2 3" key="1">
    <citation type="submission" date="2019-10" db="EMBL/GenBank/DDBJ databases">
        <title>Whole genome shotgun sequence of Streptomyces angustmyceticus NBRC 3934.</title>
        <authorList>
            <person name="Hosoyama A."/>
            <person name="Ichikawa N."/>
            <person name="Kimura A."/>
            <person name="Kitahashi Y."/>
            <person name="Komaki H."/>
            <person name="Uohara A."/>
        </authorList>
    </citation>
    <scope>NUCLEOTIDE SEQUENCE [LARGE SCALE GENOMIC DNA]</scope>
    <source>
        <strain evidence="2 3">NBRC 3934</strain>
    </source>
</reference>
<accession>A0A5J4LI70</accession>
<keyword evidence="1" id="KW-0175">Coiled coil</keyword>
<sequence>MGLQSNDAEPIHASWVEPGARCPVPGVPAEVGALQHKVSTAATALRSCHQQIQKLIGESSYWQGDAAEAFRDALDGELPTYIKNAARSLEKAAVQLKNWDEHLSSNRDLARKYDEAAAEKKTAVEHAKSKHAQAAQHPDLRIAGQEFPSQAEADAATERLRTAEHNLNAAAAELDKANESYSDVISKARTLETTHADQAGTVAGELDGATDKLAPKEPNWLSKAVDAIWNGIKEVGDFLYEHAGTIGAIAGLLALFPTPLTPLFAGIAVVASAASMTKNLSDPEFRDALMFKGSGMEIFSAYASMAGDTVGMIPGGSALAAAGREVADGVGLAGRLGVGVTGAEKGAAFCREIVPAFKSNAVSEATEAWDAARASASGSAKMMGALSAGGLNVGANMMSSMESLGVLPEEGAGHNSAESTKAAATAHDIAGLFGLL</sequence>
<comment type="caution">
    <text evidence="2">The sequence shown here is derived from an EMBL/GenBank/DDBJ whole genome shotgun (WGS) entry which is preliminary data.</text>
</comment>
<keyword evidence="3" id="KW-1185">Reference proteome</keyword>